<dbReference type="EMBL" id="RAPN01000001">
    <property type="protein sequence ID" value="RKD92598.1"/>
    <property type="molecule type" value="Genomic_DNA"/>
</dbReference>
<reference evidence="2 3" key="1">
    <citation type="submission" date="2018-09" db="EMBL/GenBank/DDBJ databases">
        <title>Genomic Encyclopedia of Archaeal and Bacterial Type Strains, Phase II (KMG-II): from individual species to whole genera.</title>
        <authorList>
            <person name="Goeker M."/>
        </authorList>
    </citation>
    <scope>NUCLEOTIDE SEQUENCE [LARGE SCALE GENOMIC DNA]</scope>
    <source>
        <strain evidence="2 3">DSM 27148</strain>
    </source>
</reference>
<dbReference type="SUPFAM" id="SSF51445">
    <property type="entry name" value="(Trans)glycosidases"/>
    <property type="match status" value="1"/>
</dbReference>
<feature type="transmembrane region" description="Helical" evidence="1">
    <location>
        <begin position="12"/>
        <end position="35"/>
    </location>
</feature>
<sequence length="406" mass="46670">MKDIQKQKFSQYMKTPIMFLWSVLPVLIFMTYPSWSFNSNINSSPWLSPTNNSLKIKNLFTNGSNKNTTFSRRQLNNEDYHPSVKMRINVQAPGRDGLSITDTRIKLAAELGIKEIVMGLYQEFDGKNFYIDDRKMSIPDFISLCAKYNIKVPALKLSTTHLDNQYKGYVTINDTTLTKKQRSDLRFKYINHIKNIIDTYGSYFDEIYIANEAPYYYNESNYANLDLDSSIKKDSIYSNIDMLKACLFYAQSKGIKGYISFMGFRDFENANKEIKTLVDDVCINWYPQLLSKADTLGLHNKTFCRSKTAQVTNDIQSIKDFRLSVGKGDSQILISESGTTDTFEALRSPATITKGQDQNGLAIVMYFDAVLYAVEGQVKSVATWFYEDWLNKDNQIKAPIRKFFGK</sequence>
<evidence type="ECO:0000256" key="1">
    <source>
        <dbReference type="SAM" id="Phobius"/>
    </source>
</evidence>
<comment type="caution">
    <text evidence="2">The sequence shown here is derived from an EMBL/GenBank/DDBJ whole genome shotgun (WGS) entry which is preliminary data.</text>
</comment>
<evidence type="ECO:0000313" key="2">
    <source>
        <dbReference type="EMBL" id="RKD92598.1"/>
    </source>
</evidence>
<accession>A0A419WAV2</accession>
<gene>
    <name evidence="2" type="ORF">BC643_2973</name>
</gene>
<keyword evidence="3" id="KW-1185">Reference proteome</keyword>
<evidence type="ECO:0000313" key="3">
    <source>
        <dbReference type="Proteomes" id="UP000283387"/>
    </source>
</evidence>
<keyword evidence="1" id="KW-0472">Membrane</keyword>
<organism evidence="2 3">
    <name type="scientific">Mangrovibacterium diazotrophicum</name>
    <dbReference type="NCBI Taxonomy" id="1261403"/>
    <lineage>
        <taxon>Bacteria</taxon>
        <taxon>Pseudomonadati</taxon>
        <taxon>Bacteroidota</taxon>
        <taxon>Bacteroidia</taxon>
        <taxon>Marinilabiliales</taxon>
        <taxon>Prolixibacteraceae</taxon>
        <taxon>Mangrovibacterium</taxon>
    </lineage>
</organism>
<keyword evidence="1" id="KW-0812">Transmembrane</keyword>
<dbReference type="RefSeq" id="WP_120273789.1">
    <property type="nucleotide sequence ID" value="NZ_RAPN01000001.1"/>
</dbReference>
<dbReference type="Proteomes" id="UP000283387">
    <property type="component" value="Unassembled WGS sequence"/>
</dbReference>
<dbReference type="InterPro" id="IPR017853">
    <property type="entry name" value="GH"/>
</dbReference>
<dbReference type="AlphaFoldDB" id="A0A419WAV2"/>
<protein>
    <submittedName>
        <fullName evidence="2">Uncharacterized protein</fullName>
    </submittedName>
</protein>
<proteinExistence type="predicted"/>
<name>A0A419WAV2_9BACT</name>
<keyword evidence="1" id="KW-1133">Transmembrane helix</keyword>